<protein>
    <submittedName>
        <fullName evidence="2">Uncharacterized protein</fullName>
    </submittedName>
</protein>
<evidence type="ECO:0000313" key="2">
    <source>
        <dbReference type="EMBL" id="KAF1957719.1"/>
    </source>
</evidence>
<keyword evidence="3" id="KW-1185">Reference proteome</keyword>
<dbReference type="AlphaFoldDB" id="A0A6A5U194"/>
<dbReference type="EMBL" id="ML976988">
    <property type="protein sequence ID" value="KAF1957719.1"/>
    <property type="molecule type" value="Genomic_DNA"/>
</dbReference>
<evidence type="ECO:0000256" key="1">
    <source>
        <dbReference type="SAM" id="SignalP"/>
    </source>
</evidence>
<sequence length="332" mass="36913">MLLLFAHLLTAALGVAAQYPARPRAPGVAFRLTPDYGIAVIYFNDGTTVPVAQVHGSRQYRVFMRNNTASASTEDSMLCRFLPPALERLPPAFRPDLDICRGTDFTSTKALLATLKSAVESYLGTNICFAGLSLDGVEEHTRDIAQEALQALGLRQVIPTVQPARYAVHANRPDSEPAYDEDPWVVLAVDYSFHWFDVGVYTIDEIGLVLPVHSTVRGPRIGEENQLDALRDTLNSLFANPPPDFNLPAQFRYLVVYGDDAKNETLHHMLKDILGSDLVRDARVSSSVFDGMAFMAHVVHEHMDTIDFETQVESAFGCKWRSKLYPKDESEL</sequence>
<organism evidence="2 3">
    <name type="scientific">Byssothecium circinans</name>
    <dbReference type="NCBI Taxonomy" id="147558"/>
    <lineage>
        <taxon>Eukaryota</taxon>
        <taxon>Fungi</taxon>
        <taxon>Dikarya</taxon>
        <taxon>Ascomycota</taxon>
        <taxon>Pezizomycotina</taxon>
        <taxon>Dothideomycetes</taxon>
        <taxon>Pleosporomycetidae</taxon>
        <taxon>Pleosporales</taxon>
        <taxon>Massarineae</taxon>
        <taxon>Massarinaceae</taxon>
        <taxon>Byssothecium</taxon>
    </lineage>
</organism>
<dbReference type="Proteomes" id="UP000800035">
    <property type="component" value="Unassembled WGS sequence"/>
</dbReference>
<reference evidence="2" key="1">
    <citation type="journal article" date="2020" name="Stud. Mycol.">
        <title>101 Dothideomycetes genomes: a test case for predicting lifestyles and emergence of pathogens.</title>
        <authorList>
            <person name="Haridas S."/>
            <person name="Albert R."/>
            <person name="Binder M."/>
            <person name="Bloem J."/>
            <person name="Labutti K."/>
            <person name="Salamov A."/>
            <person name="Andreopoulos B."/>
            <person name="Baker S."/>
            <person name="Barry K."/>
            <person name="Bills G."/>
            <person name="Bluhm B."/>
            <person name="Cannon C."/>
            <person name="Castanera R."/>
            <person name="Culley D."/>
            <person name="Daum C."/>
            <person name="Ezra D."/>
            <person name="Gonzalez J."/>
            <person name="Henrissat B."/>
            <person name="Kuo A."/>
            <person name="Liang C."/>
            <person name="Lipzen A."/>
            <person name="Lutzoni F."/>
            <person name="Magnuson J."/>
            <person name="Mondo S."/>
            <person name="Nolan M."/>
            <person name="Ohm R."/>
            <person name="Pangilinan J."/>
            <person name="Park H.-J."/>
            <person name="Ramirez L."/>
            <person name="Alfaro M."/>
            <person name="Sun H."/>
            <person name="Tritt A."/>
            <person name="Yoshinaga Y."/>
            <person name="Zwiers L.-H."/>
            <person name="Turgeon B."/>
            <person name="Goodwin S."/>
            <person name="Spatafora J."/>
            <person name="Crous P."/>
            <person name="Grigoriev I."/>
        </authorList>
    </citation>
    <scope>NUCLEOTIDE SEQUENCE</scope>
    <source>
        <strain evidence="2">CBS 675.92</strain>
    </source>
</reference>
<gene>
    <name evidence="2" type="ORF">CC80DRAFT_491094</name>
</gene>
<name>A0A6A5U194_9PLEO</name>
<feature type="chain" id="PRO_5025506414" evidence="1">
    <location>
        <begin position="18"/>
        <end position="332"/>
    </location>
</feature>
<keyword evidence="1" id="KW-0732">Signal</keyword>
<proteinExistence type="predicted"/>
<dbReference type="OrthoDB" id="3643156at2759"/>
<evidence type="ECO:0000313" key="3">
    <source>
        <dbReference type="Proteomes" id="UP000800035"/>
    </source>
</evidence>
<feature type="signal peptide" evidence="1">
    <location>
        <begin position="1"/>
        <end position="17"/>
    </location>
</feature>
<accession>A0A6A5U194</accession>